<dbReference type="PANTHER" id="PTHR43712">
    <property type="entry name" value="PUTATIVE (AFU_ORTHOLOGUE AFUA_4G14580)-RELATED"/>
    <property type="match status" value="1"/>
</dbReference>
<dbReference type="Gene3D" id="3.40.50.150">
    <property type="entry name" value="Vaccinia Virus protein VP39"/>
    <property type="match status" value="1"/>
</dbReference>
<keyword evidence="7" id="KW-1185">Reference proteome</keyword>
<keyword evidence="1 6" id="KW-0489">Methyltransferase</keyword>
<dbReference type="Proteomes" id="UP000309138">
    <property type="component" value="Unassembled WGS sequence"/>
</dbReference>
<gene>
    <name evidence="6" type="ORF">FBR43_09430</name>
</gene>
<organism evidence="6 7">
    <name type="scientific">Sphingomonas baiyangensis</name>
    <dbReference type="NCBI Taxonomy" id="2572576"/>
    <lineage>
        <taxon>Bacteria</taxon>
        <taxon>Pseudomonadati</taxon>
        <taxon>Pseudomonadota</taxon>
        <taxon>Alphaproteobacteria</taxon>
        <taxon>Sphingomonadales</taxon>
        <taxon>Sphingomonadaceae</taxon>
        <taxon>Sphingomonas</taxon>
    </lineage>
</organism>
<dbReference type="SUPFAM" id="SSF53335">
    <property type="entry name" value="S-adenosyl-L-methionine-dependent methyltransferases"/>
    <property type="match status" value="1"/>
</dbReference>
<dbReference type="Pfam" id="PF08100">
    <property type="entry name" value="Dimerisation"/>
    <property type="match status" value="1"/>
</dbReference>
<evidence type="ECO:0000259" key="4">
    <source>
        <dbReference type="Pfam" id="PF00891"/>
    </source>
</evidence>
<dbReference type="RefSeq" id="WP_136942902.1">
    <property type="nucleotide sequence ID" value="NZ_SWKR01000002.1"/>
</dbReference>
<dbReference type="InterPro" id="IPR012967">
    <property type="entry name" value="COMT_dimerisation"/>
</dbReference>
<dbReference type="GO" id="GO:0046983">
    <property type="term" value="F:protein dimerization activity"/>
    <property type="evidence" value="ECO:0007669"/>
    <property type="project" value="InterPro"/>
</dbReference>
<dbReference type="InterPro" id="IPR001077">
    <property type="entry name" value="COMT_C"/>
</dbReference>
<keyword evidence="2 6" id="KW-0808">Transferase</keyword>
<dbReference type="InterPro" id="IPR036388">
    <property type="entry name" value="WH-like_DNA-bd_sf"/>
</dbReference>
<dbReference type="Gene3D" id="1.10.10.10">
    <property type="entry name" value="Winged helix-like DNA-binding domain superfamily/Winged helix DNA-binding domain"/>
    <property type="match status" value="1"/>
</dbReference>
<dbReference type="GO" id="GO:0032259">
    <property type="term" value="P:methylation"/>
    <property type="evidence" value="ECO:0007669"/>
    <property type="project" value="UniProtKB-KW"/>
</dbReference>
<reference evidence="6 7" key="1">
    <citation type="submission" date="2019-04" db="EMBL/GenBank/DDBJ databases">
        <authorList>
            <person name="Yang Y."/>
            <person name="Wei D."/>
        </authorList>
    </citation>
    <scope>NUCLEOTIDE SEQUENCE [LARGE SCALE GENOMIC DNA]</scope>
    <source>
        <strain evidence="6 7">L-1-4w-11</strain>
    </source>
</reference>
<feature type="domain" description="O-methyltransferase C-terminal" evidence="4">
    <location>
        <begin position="173"/>
        <end position="340"/>
    </location>
</feature>
<evidence type="ECO:0000259" key="5">
    <source>
        <dbReference type="Pfam" id="PF08100"/>
    </source>
</evidence>
<dbReference type="Pfam" id="PF00891">
    <property type="entry name" value="Methyltransf_2"/>
    <property type="match status" value="1"/>
</dbReference>
<dbReference type="AlphaFoldDB" id="A0A4U1L472"/>
<dbReference type="GO" id="GO:0008171">
    <property type="term" value="F:O-methyltransferase activity"/>
    <property type="evidence" value="ECO:0007669"/>
    <property type="project" value="InterPro"/>
</dbReference>
<dbReference type="InterPro" id="IPR036390">
    <property type="entry name" value="WH_DNA-bd_sf"/>
</dbReference>
<dbReference type="SUPFAM" id="SSF46785">
    <property type="entry name" value="Winged helix' DNA-binding domain"/>
    <property type="match status" value="1"/>
</dbReference>
<evidence type="ECO:0000256" key="1">
    <source>
        <dbReference type="ARBA" id="ARBA00022603"/>
    </source>
</evidence>
<proteinExistence type="predicted"/>
<dbReference type="InterPro" id="IPR029063">
    <property type="entry name" value="SAM-dependent_MTases_sf"/>
</dbReference>
<evidence type="ECO:0000256" key="2">
    <source>
        <dbReference type="ARBA" id="ARBA00022679"/>
    </source>
</evidence>
<evidence type="ECO:0000256" key="3">
    <source>
        <dbReference type="ARBA" id="ARBA00022691"/>
    </source>
</evidence>
<evidence type="ECO:0000313" key="7">
    <source>
        <dbReference type="Proteomes" id="UP000309138"/>
    </source>
</evidence>
<sequence>MYDGWRERAIGWRNRAIASPRFRRWAQRLPIARSVSRRHAGRLFDLVAGFVYTQTLAAFVAAQLHELLADAPVDAEALAEHAKLPVGAIERLLHAAAALELAQPLSNGRWTLGPAGAALAGDAGVQAMVEHHALLYADLADPLALLRRGGGGGALAGFWHYARADDPTRGEGGGYSALMAASQPMVAEQLLDAYRFDRHRAVLDVGGGTGAFTRQLVARHPRLGVGVFDLPDVAARIALPDVATHGGDFTRDALPEGYDCITLVRIVHDHDDAVVARLLAAAHRALPPRGRLVIAEPMANTSGARAMGDAYFGWYLWAMGSGRPRSREMLEGMLCDAGFAATQRHATALPLIASVISTRRE</sequence>
<dbReference type="InterPro" id="IPR016461">
    <property type="entry name" value="COMT-like"/>
</dbReference>
<dbReference type="OrthoDB" id="7418600at2"/>
<keyword evidence="3" id="KW-0949">S-adenosyl-L-methionine</keyword>
<dbReference type="EMBL" id="SWKR01000002">
    <property type="protein sequence ID" value="TKD50955.1"/>
    <property type="molecule type" value="Genomic_DNA"/>
</dbReference>
<feature type="domain" description="O-methyltransferase dimerisation" evidence="5">
    <location>
        <begin position="45"/>
        <end position="117"/>
    </location>
</feature>
<accession>A0A4U1L472</accession>
<comment type="caution">
    <text evidence="6">The sequence shown here is derived from an EMBL/GenBank/DDBJ whole genome shotgun (WGS) entry which is preliminary data.</text>
</comment>
<evidence type="ECO:0000313" key="6">
    <source>
        <dbReference type="EMBL" id="TKD50955.1"/>
    </source>
</evidence>
<protein>
    <submittedName>
        <fullName evidence="6">Methyltransferase domain-containing protein</fullName>
    </submittedName>
</protein>
<dbReference type="PANTHER" id="PTHR43712:SF2">
    <property type="entry name" value="O-METHYLTRANSFERASE CICE"/>
    <property type="match status" value="1"/>
</dbReference>
<dbReference type="PROSITE" id="PS51683">
    <property type="entry name" value="SAM_OMT_II"/>
    <property type="match status" value="1"/>
</dbReference>
<name>A0A4U1L472_9SPHN</name>